<evidence type="ECO:0000256" key="5">
    <source>
        <dbReference type="SAM" id="Phobius"/>
    </source>
</evidence>
<evidence type="ECO:0000256" key="1">
    <source>
        <dbReference type="ARBA" id="ARBA00022692"/>
    </source>
</evidence>
<sequence length="138" mass="14648">MDKYTPRQWLPHEKPSLPGSPSTPLHAPGKRLAYGAVGLLVAITGGLGNALVTANLSFLQGALGATSAEMAWLPAAFVMTNVSMNLLLVKFRQQFGLRAFTEVFLVLYALVTFAHLFVNDLNSAIAVRAAHGMVGAAL</sequence>
<keyword evidence="1 5" id="KW-0812">Transmembrane</keyword>
<gene>
    <name evidence="7" type="ORF">WP8W18C01_24390</name>
</gene>
<feature type="domain" description="Major facilitator superfamily (MFS) profile" evidence="6">
    <location>
        <begin position="34"/>
        <end position="138"/>
    </location>
</feature>
<feature type="transmembrane region" description="Helical" evidence="5">
    <location>
        <begin position="100"/>
        <end position="118"/>
    </location>
</feature>
<keyword evidence="2 5" id="KW-1133">Transmembrane helix</keyword>
<dbReference type="SUPFAM" id="SSF103473">
    <property type="entry name" value="MFS general substrate transporter"/>
    <property type="match status" value="1"/>
</dbReference>
<proteinExistence type="predicted"/>
<accession>A0A6S5T9G8</accession>
<evidence type="ECO:0000256" key="3">
    <source>
        <dbReference type="ARBA" id="ARBA00023136"/>
    </source>
</evidence>
<organism evidence="7 8">
    <name type="scientific">Pseudomonas putida</name>
    <name type="common">Arthrobacter siderocapsulatus</name>
    <dbReference type="NCBI Taxonomy" id="303"/>
    <lineage>
        <taxon>Bacteria</taxon>
        <taxon>Pseudomonadati</taxon>
        <taxon>Pseudomonadota</taxon>
        <taxon>Gammaproteobacteria</taxon>
        <taxon>Pseudomonadales</taxon>
        <taxon>Pseudomonadaceae</taxon>
        <taxon>Pseudomonas</taxon>
    </lineage>
</organism>
<feature type="compositionally biased region" description="Basic and acidic residues" evidence="4">
    <location>
        <begin position="1"/>
        <end position="15"/>
    </location>
</feature>
<evidence type="ECO:0000259" key="6">
    <source>
        <dbReference type="PROSITE" id="PS50850"/>
    </source>
</evidence>
<dbReference type="AlphaFoldDB" id="A0A6S5T9G8"/>
<dbReference type="PROSITE" id="PS50850">
    <property type="entry name" value="MFS"/>
    <property type="match status" value="1"/>
</dbReference>
<reference evidence="7 8" key="1">
    <citation type="submission" date="2019-12" db="EMBL/GenBank/DDBJ databases">
        <title>complete genome sequences of Pseudomonas putida str. WP8-W18-CRE-01 isolated from wastewater treatment plant effluent.</title>
        <authorList>
            <person name="Sekizuka T."/>
            <person name="Itokawa K."/>
            <person name="Yatsu K."/>
            <person name="Inamine Y."/>
            <person name="Kuroda M."/>
        </authorList>
    </citation>
    <scope>NUCLEOTIDE SEQUENCE [LARGE SCALE GENOMIC DNA]</scope>
    <source>
        <strain evidence="7 8">WP8-W18-CRE-01</strain>
    </source>
</reference>
<feature type="transmembrane region" description="Helical" evidence="5">
    <location>
        <begin position="32"/>
        <end position="51"/>
    </location>
</feature>
<evidence type="ECO:0000313" key="8">
    <source>
        <dbReference type="Proteomes" id="UP000515680"/>
    </source>
</evidence>
<dbReference type="InterPro" id="IPR036259">
    <property type="entry name" value="MFS_trans_sf"/>
</dbReference>
<dbReference type="InterPro" id="IPR020846">
    <property type="entry name" value="MFS_dom"/>
</dbReference>
<keyword evidence="3 5" id="KW-0472">Membrane</keyword>
<dbReference type="Proteomes" id="UP000515680">
    <property type="component" value="Chromosome"/>
</dbReference>
<feature type="transmembrane region" description="Helical" evidence="5">
    <location>
        <begin position="71"/>
        <end position="88"/>
    </location>
</feature>
<evidence type="ECO:0000256" key="4">
    <source>
        <dbReference type="SAM" id="MobiDB-lite"/>
    </source>
</evidence>
<evidence type="ECO:0000256" key="2">
    <source>
        <dbReference type="ARBA" id="ARBA00022989"/>
    </source>
</evidence>
<name>A0A6S5T9G8_PSEPU</name>
<dbReference type="GO" id="GO:0022857">
    <property type="term" value="F:transmembrane transporter activity"/>
    <property type="evidence" value="ECO:0007669"/>
    <property type="project" value="InterPro"/>
</dbReference>
<feature type="region of interest" description="Disordered" evidence="4">
    <location>
        <begin position="1"/>
        <end position="23"/>
    </location>
</feature>
<protein>
    <recommendedName>
        <fullName evidence="6">Major facilitator superfamily (MFS) profile domain-containing protein</fullName>
    </recommendedName>
</protein>
<dbReference type="EMBL" id="AP022227">
    <property type="protein sequence ID" value="BBT40098.1"/>
    <property type="molecule type" value="Genomic_DNA"/>
</dbReference>
<evidence type="ECO:0000313" key="7">
    <source>
        <dbReference type="EMBL" id="BBT40098.1"/>
    </source>
</evidence>